<dbReference type="GO" id="GO:0006631">
    <property type="term" value="P:fatty acid metabolic process"/>
    <property type="evidence" value="ECO:0007669"/>
    <property type="project" value="UniProtKB-ARBA"/>
</dbReference>
<reference evidence="7" key="1">
    <citation type="submission" date="2023-01" db="EMBL/GenBank/DDBJ databases">
        <title>The chitinases involved in constricting ring structure development in the nematode-trapping fungus Drechslerella dactyloides.</title>
        <authorList>
            <person name="Wang R."/>
            <person name="Zhang L."/>
            <person name="Tang P."/>
            <person name="Li S."/>
            <person name="Liang L."/>
        </authorList>
    </citation>
    <scope>NUCLEOTIDE SEQUENCE</scope>
    <source>
        <strain evidence="7">YMF1.00031</strain>
    </source>
</reference>
<evidence type="ECO:0000256" key="1">
    <source>
        <dbReference type="ARBA" id="ARBA00022723"/>
    </source>
</evidence>
<feature type="compositionally biased region" description="Polar residues" evidence="6">
    <location>
        <begin position="1"/>
        <end position="21"/>
    </location>
</feature>
<keyword evidence="4 5" id="KW-0408">Iron</keyword>
<proteinExistence type="predicted"/>
<dbReference type="Gene3D" id="1.10.640.10">
    <property type="entry name" value="Haem peroxidase domain superfamily, animal type"/>
    <property type="match status" value="1"/>
</dbReference>
<feature type="compositionally biased region" description="Acidic residues" evidence="6">
    <location>
        <begin position="1658"/>
        <end position="1667"/>
    </location>
</feature>
<comment type="caution">
    <text evidence="7">The sequence shown here is derived from an EMBL/GenBank/DDBJ whole genome shotgun (WGS) entry which is preliminary data.</text>
</comment>
<sequence length="2206" mass="250502">MSSSTENLVANGRASGSTAGSSLDIDALNSQLQSKKTNRKSHFKDTHGDPLLVEERPPEGSYWKDLGQVFSNPTTWKLIGKSIITFGKGLNAKDISSIVASLDAYGPTRAAFLQGNGILVKKGQIESKWSAMLHPPLSYLGDAFQHRAVDGRFNSVLHPHLGQAGTPYAKTVPAKASLLGAMPDPGDVFDRLMARELSGPRESASGLSVMLIYHATIIIHDIFRTNESDKNISDSSSYLDLSPLYGYDKETNAKVRTGRLGLLHPDTFAENRLLRQPPGVCTYLVMYNRYHNYAARQLLRINENGRFSIPEKYGGEDQAHALERYQEYYWELKDFALRFIQNTTLEKNKTQDSDEFKSELFEARKTRFEKLRQEELEDYLSLIKGNDKELEKFNEWAQTQSDPEKVNVRCYELFVNKFVGEYNAAWKKLDDDLFGTARLITCGLYINISIHDYLRALMGFHQWDTTFTLDPRLEVDKKNGKEGLARGIGNQVSVEFNMLYRFHCAIGKNDEVWMDGLIRKTYGTKLFELGEAKDADGNVITDIKNMATWDPKSLTSDQFNRINVLLGKDARKAAMANPESLNPENQTFFDLKVEMLERDKITNQFSDDKLLEILTSKMEEPIAQFGPRNIPRALRPVEVAGILQARKWEVGTLNDFREFFGMKRHETFESINRDPELQQALRDLYEDVDRVEFYPGIFCEGGSKDAPRDCDPGPQLTDSTLWSAIFSDAVTLVRSDRFYTVDWNTHSLTSWGMKEVTADNNTFKSSVFHRLLQRSFPDWYDAESVRFFHPFYTTATNMTYAKAQGYGDAFGLPNFNPNKPADVQKVLPEVSAKAAPKKPKPTYRLTSNLTRENMPSKVTIVVKTREAAEEILKKRGDVFINPPWLDTYAVPRSIRDILGRAMDPAKRVAADLNIDIMGAERDKISAYFEKISIRVINHRRQVFQAGDSKRDPVYQIDAVRDFAIPVITHYFADFLGFSNLIIGEGGKKYSSNEIYQHIVNVQNYLSYNADETKKWKRREAFKHSVEFLIGLAKQGNVGAVTAWWPLWRIADTSPEGYMKELGYKVAQKIINTKGFTRNSDEAAAIMLLVALDSVFNAVLTFAASLAFFFEQSNCTFDWRFMAEEERQYQDRLHSKVQDDHKQRTQMPDIKRNHLLALTTEERRSIKPREGLITWEEIQGIAFNQDTPEHDKDHEIMHCVLEAQRMKVKLPVVRKVRTKTPFSLPGSKFQLQDGDTVIVDVYNAEGYRHDFCDDPFCIEKMHTHKDLDEYLAYSSSFSRDILNFEAQKIPVVGLGVMFKVMGQLKFLRQGHDSQGRLKAVNNSPSYGNLANRLAPSKFKVALAKLRERARNENTGESFDTQPESYTYMTPEWDETMPFPNTMKVRFNGYGKGVWIFGDNSDQSHSIMTLWAPQGLSHTGGSWGNPCPCGQGNCRCASDIKARVEALEKHDEEHHEGEQWGQGLNAQGNAKLLKSLDLRMSNSVVYGAQNFHQPSSQTTPQILVPNMPKRGLQPSPTDDAHRHKKQRTSVPTNVTTNAPNVRAKRKGFTVGPSNLPDGTYRRKAQQIKKTLIHRAKLRKELDKIKRRDGVGTYPAQDARENTDEDDAAERARRRMEKAMESDDEEVDEASSIGEYRGETSMDPEATVTALSDLNGGSSASDDDNDDMSDATDHRVHPSRKQGARHQRLSRYTNEIKISRKAQEAKAERDRVVKARATAAEKRERERKARNKAMGDGKTARTKNWFTANHEKSLYNELFRNCVSEGFQFNKLKGHSTLFESKTFSLGVVFIVLKTHTQGPHCAEKELSLIYNRHRGNLSGWGEVPYSKAIKDIQQKILNNGHANPLPIAIPHPNIRLEPDSSPDMDNNTALNATINFDSNPSNELATPPPDNGTIYPRAGRGLGQFFGFEEEKQELWQDYTDDRQKLSQPPLTDLKSVVRARFATRWRTTNGEADDRRRDWEELDYRGTGLLSRVMGSRIGVAPGADAIPVQIINRHGYYTTANLFDAMIQTYDHIHRDSRSATIRSVILAAWMYDETYPNDPNSLFANVYDPPGSEMRTNELVRWLSSQLTQLFKNQGETIIVTAAGSDKIHRTEFLAPARDQLVFPDVVVTIGDTNLQDQKKIDDTKRGMRIRAWAPGDNVFAASYNYVKEETLRPVSGSSYGKKNSLQLPRCPSIVYRGTKFMPYSLFVLMSNLNPLLRGQIEWDI</sequence>
<feature type="region of interest" description="Disordered" evidence="6">
    <location>
        <begin position="1"/>
        <end position="57"/>
    </location>
</feature>
<dbReference type="SUPFAM" id="SSF48113">
    <property type="entry name" value="Heme-dependent peroxidases"/>
    <property type="match status" value="1"/>
</dbReference>
<dbReference type="GO" id="GO:0004252">
    <property type="term" value="F:serine-type endopeptidase activity"/>
    <property type="evidence" value="ECO:0007669"/>
    <property type="project" value="InterPro"/>
</dbReference>
<evidence type="ECO:0000256" key="5">
    <source>
        <dbReference type="PIRSR" id="PIRSR619791-2"/>
    </source>
</evidence>
<dbReference type="GO" id="GO:0006508">
    <property type="term" value="P:proteolysis"/>
    <property type="evidence" value="ECO:0007669"/>
    <property type="project" value="InterPro"/>
</dbReference>
<protein>
    <recommendedName>
        <fullName evidence="9">Heme peroxidase</fullName>
    </recommendedName>
</protein>
<evidence type="ECO:0000256" key="3">
    <source>
        <dbReference type="ARBA" id="ARBA00023002"/>
    </source>
</evidence>
<evidence type="ECO:0008006" key="9">
    <source>
        <dbReference type="Google" id="ProtNLM"/>
    </source>
</evidence>
<keyword evidence="3" id="KW-0560">Oxidoreductase</keyword>
<feature type="compositionally biased region" description="Low complexity" evidence="6">
    <location>
        <begin position="1647"/>
        <end position="1657"/>
    </location>
</feature>
<dbReference type="GO" id="GO:0004601">
    <property type="term" value="F:peroxidase activity"/>
    <property type="evidence" value="ECO:0007669"/>
    <property type="project" value="InterPro"/>
</dbReference>
<accession>A0AAD6IR95</accession>
<name>A0AAD6IR95_DREDA</name>
<dbReference type="GO" id="GO:0046872">
    <property type="term" value="F:metal ion binding"/>
    <property type="evidence" value="ECO:0007669"/>
    <property type="project" value="UniProtKB-KW"/>
</dbReference>
<dbReference type="Pfam" id="PF03098">
    <property type="entry name" value="An_peroxidase"/>
    <property type="match status" value="1"/>
</dbReference>
<feature type="compositionally biased region" description="Basic and acidic residues" evidence="6">
    <location>
        <begin position="1694"/>
        <end position="1735"/>
    </location>
</feature>
<dbReference type="GO" id="GO:0020037">
    <property type="term" value="F:heme binding"/>
    <property type="evidence" value="ECO:0007669"/>
    <property type="project" value="InterPro"/>
</dbReference>
<dbReference type="InterPro" id="IPR010255">
    <property type="entry name" value="Haem_peroxidase_sf"/>
</dbReference>
<dbReference type="InterPro" id="IPR050783">
    <property type="entry name" value="Oxylipin_biosynth_metab"/>
</dbReference>
<feature type="compositionally biased region" description="Polar residues" evidence="6">
    <location>
        <begin position="1487"/>
        <end position="1499"/>
    </location>
</feature>
<dbReference type="Gene3D" id="3.40.50.200">
    <property type="entry name" value="Peptidase S8/S53 domain"/>
    <property type="match status" value="1"/>
</dbReference>
<keyword evidence="1 5" id="KW-0479">Metal-binding</keyword>
<dbReference type="SUPFAM" id="SSF52743">
    <property type="entry name" value="Subtilisin-like"/>
    <property type="match status" value="1"/>
</dbReference>
<dbReference type="InterPro" id="IPR037120">
    <property type="entry name" value="Haem_peroxidase_sf_animal"/>
</dbReference>
<feature type="compositionally biased region" description="Basic and acidic residues" evidence="6">
    <location>
        <begin position="43"/>
        <end position="57"/>
    </location>
</feature>
<dbReference type="Proteomes" id="UP001221413">
    <property type="component" value="Unassembled WGS sequence"/>
</dbReference>
<dbReference type="GO" id="GO:0051213">
    <property type="term" value="F:dioxygenase activity"/>
    <property type="evidence" value="ECO:0007669"/>
    <property type="project" value="UniProtKB-KW"/>
</dbReference>
<evidence type="ECO:0000256" key="4">
    <source>
        <dbReference type="ARBA" id="ARBA00023004"/>
    </source>
</evidence>
<dbReference type="InterPro" id="IPR019791">
    <property type="entry name" value="Haem_peroxidase_animal"/>
</dbReference>
<feature type="compositionally biased region" description="Basic residues" evidence="6">
    <location>
        <begin position="1674"/>
        <end position="1686"/>
    </location>
</feature>
<feature type="region of interest" description="Disordered" evidence="6">
    <location>
        <begin position="1585"/>
        <end position="1735"/>
    </location>
</feature>
<gene>
    <name evidence="7" type="ORF">Dda_7831</name>
</gene>
<keyword evidence="8" id="KW-1185">Reference proteome</keyword>
<feature type="region of interest" description="Disordered" evidence="6">
    <location>
        <begin position="1487"/>
        <end position="1535"/>
    </location>
</feature>
<feature type="compositionally biased region" description="Polar residues" evidence="6">
    <location>
        <begin position="1526"/>
        <end position="1535"/>
    </location>
</feature>
<dbReference type="EMBL" id="JAQGDS010000011">
    <property type="protein sequence ID" value="KAJ6256948.1"/>
    <property type="molecule type" value="Genomic_DNA"/>
</dbReference>
<evidence type="ECO:0000313" key="7">
    <source>
        <dbReference type="EMBL" id="KAJ6256948.1"/>
    </source>
</evidence>
<feature type="binding site" description="axial binding residue" evidence="5">
    <location>
        <position position="503"/>
    </location>
    <ligand>
        <name>heme b</name>
        <dbReference type="ChEBI" id="CHEBI:60344"/>
    </ligand>
    <ligandPart>
        <name>Fe</name>
        <dbReference type="ChEBI" id="CHEBI:18248"/>
    </ligandPart>
</feature>
<dbReference type="InterPro" id="IPR036852">
    <property type="entry name" value="Peptidase_S8/S53_dom_sf"/>
</dbReference>
<evidence type="ECO:0000313" key="8">
    <source>
        <dbReference type="Proteomes" id="UP001221413"/>
    </source>
</evidence>
<keyword evidence="5" id="KW-0349">Heme</keyword>
<evidence type="ECO:0000256" key="6">
    <source>
        <dbReference type="SAM" id="MobiDB-lite"/>
    </source>
</evidence>
<evidence type="ECO:0000256" key="2">
    <source>
        <dbReference type="ARBA" id="ARBA00022964"/>
    </source>
</evidence>
<organism evidence="7 8">
    <name type="scientific">Drechslerella dactyloides</name>
    <name type="common">Nematode-trapping fungus</name>
    <name type="synonym">Arthrobotrys dactyloides</name>
    <dbReference type="NCBI Taxonomy" id="74499"/>
    <lineage>
        <taxon>Eukaryota</taxon>
        <taxon>Fungi</taxon>
        <taxon>Dikarya</taxon>
        <taxon>Ascomycota</taxon>
        <taxon>Pezizomycotina</taxon>
        <taxon>Orbiliomycetes</taxon>
        <taxon>Orbiliales</taxon>
        <taxon>Orbiliaceae</taxon>
        <taxon>Drechslerella</taxon>
    </lineage>
</organism>
<keyword evidence="2" id="KW-0223">Dioxygenase</keyword>
<dbReference type="PANTHER" id="PTHR11903">
    <property type="entry name" value="PROSTAGLANDIN G/H SYNTHASE"/>
    <property type="match status" value="1"/>
</dbReference>
<dbReference type="PANTHER" id="PTHR11903:SF13">
    <property type="entry name" value="LINOLEATE 10R-LIPOXYGENASE"/>
    <property type="match status" value="1"/>
</dbReference>
<dbReference type="GO" id="GO:0006979">
    <property type="term" value="P:response to oxidative stress"/>
    <property type="evidence" value="ECO:0007669"/>
    <property type="project" value="InterPro"/>
</dbReference>
<dbReference type="PROSITE" id="PS50292">
    <property type="entry name" value="PEROXIDASE_3"/>
    <property type="match status" value="1"/>
</dbReference>